<dbReference type="InterPro" id="IPR005122">
    <property type="entry name" value="Uracil-DNA_glycosylase-like"/>
</dbReference>
<dbReference type="AlphaFoldDB" id="A0A930BRU6"/>
<gene>
    <name evidence="2" type="ORF">HXL68_03520</name>
</gene>
<dbReference type="NCBIfam" id="TIGR04274">
    <property type="entry name" value="hypoxanDNAglyco"/>
    <property type="match status" value="1"/>
</dbReference>
<accession>A0A930BRU6</accession>
<dbReference type="InterPro" id="IPR026353">
    <property type="entry name" value="Hypoxan-DNA_Glyclase"/>
</dbReference>
<dbReference type="EC" id="3.2.2.15" evidence="2"/>
<organism evidence="2 3">
    <name type="scientific">Dechloromonas agitata</name>
    <dbReference type="NCBI Taxonomy" id="73030"/>
    <lineage>
        <taxon>Bacteria</taxon>
        <taxon>Pseudomonadati</taxon>
        <taxon>Pseudomonadota</taxon>
        <taxon>Betaproteobacteria</taxon>
        <taxon>Rhodocyclales</taxon>
        <taxon>Azonexaceae</taxon>
        <taxon>Dechloromonas</taxon>
    </lineage>
</organism>
<evidence type="ECO:0000313" key="3">
    <source>
        <dbReference type="Proteomes" id="UP000718593"/>
    </source>
</evidence>
<name>A0A930BRU6_9RHOO</name>
<keyword evidence="2" id="KW-0378">Hydrolase</keyword>
<dbReference type="SMART" id="SM00987">
    <property type="entry name" value="UreE_C"/>
    <property type="match status" value="1"/>
</dbReference>
<dbReference type="EMBL" id="JABZMI010000037">
    <property type="protein sequence ID" value="MBF1164091.1"/>
    <property type="molecule type" value="Genomic_DNA"/>
</dbReference>
<keyword evidence="2" id="KW-0326">Glycosidase</keyword>
<feature type="domain" description="Uracil-DNA glycosylase-like" evidence="1">
    <location>
        <begin position="8"/>
        <end position="164"/>
    </location>
</feature>
<sequence>MVTIRSFPPVAAPDARRLILGSMPGEASLSAGQYYAHPRNAFWRIMGDLLGAGPALPYPARLARLAAAGIALWDVVADCERRGSLDAAIVRESVQANDFRHFFAEHPGIEQIFFNGTAAENLFRRHVLPRLDGVPRELHRLPSTSPAHAARGYAEKLAAWSVIVAK</sequence>
<reference evidence="2" key="1">
    <citation type="submission" date="2020-04" db="EMBL/GenBank/DDBJ databases">
        <title>Deep metagenomics examines the oral microbiome during advanced dental caries in children, revealing novel taxa and co-occurrences with host molecules.</title>
        <authorList>
            <person name="Baker J.L."/>
            <person name="Morton J.T."/>
            <person name="Dinis M."/>
            <person name="Alvarez R."/>
            <person name="Tran N.C."/>
            <person name="Knight R."/>
            <person name="Edlund A."/>
        </authorList>
    </citation>
    <scope>NUCLEOTIDE SEQUENCE</scope>
    <source>
        <strain evidence="2">JCVI_32_bin.24</strain>
    </source>
</reference>
<proteinExistence type="predicted"/>
<dbReference type="GO" id="GO:0033958">
    <property type="term" value="F:DNA-deoxyinosine glycosylase activity"/>
    <property type="evidence" value="ECO:0007669"/>
    <property type="project" value="UniProtKB-EC"/>
</dbReference>
<dbReference type="Gene3D" id="3.40.470.10">
    <property type="entry name" value="Uracil-DNA glycosylase-like domain"/>
    <property type="match status" value="1"/>
</dbReference>
<dbReference type="SUPFAM" id="SSF52141">
    <property type="entry name" value="Uracil-DNA glycosylase-like"/>
    <property type="match status" value="1"/>
</dbReference>
<dbReference type="Proteomes" id="UP000718593">
    <property type="component" value="Unassembled WGS sequence"/>
</dbReference>
<evidence type="ECO:0000313" key="2">
    <source>
        <dbReference type="EMBL" id="MBF1164091.1"/>
    </source>
</evidence>
<dbReference type="Pfam" id="PF03167">
    <property type="entry name" value="UDG"/>
    <property type="match status" value="1"/>
</dbReference>
<comment type="caution">
    <text evidence="2">The sequence shown here is derived from an EMBL/GenBank/DDBJ whole genome shotgun (WGS) entry which is preliminary data.</text>
</comment>
<evidence type="ECO:0000259" key="1">
    <source>
        <dbReference type="SMART" id="SM00986"/>
    </source>
</evidence>
<dbReference type="InterPro" id="IPR036895">
    <property type="entry name" value="Uracil-DNA_glycosylase-like_sf"/>
</dbReference>
<dbReference type="SMART" id="SM00986">
    <property type="entry name" value="UDG"/>
    <property type="match status" value="1"/>
</dbReference>
<protein>
    <submittedName>
        <fullName evidence="2">DNA-deoxyinosine glycosylase</fullName>
        <ecNumber evidence="2">3.2.2.15</ecNumber>
    </submittedName>
</protein>
<dbReference type="CDD" id="cd10032">
    <property type="entry name" value="UDG-F6_HDG"/>
    <property type="match status" value="1"/>
</dbReference>